<evidence type="ECO:0000259" key="11">
    <source>
        <dbReference type="PROSITE" id="PS01124"/>
    </source>
</evidence>
<dbReference type="SMART" id="SM00448">
    <property type="entry name" value="REC"/>
    <property type="match status" value="1"/>
</dbReference>
<dbReference type="InterPro" id="IPR001789">
    <property type="entry name" value="Sig_transdc_resp-reg_receiver"/>
</dbReference>
<dbReference type="InterPro" id="IPR018060">
    <property type="entry name" value="HTH_AraC"/>
</dbReference>
<evidence type="ECO:0000256" key="2">
    <source>
        <dbReference type="ARBA" id="ARBA00018672"/>
    </source>
</evidence>
<evidence type="ECO:0000256" key="8">
    <source>
        <dbReference type="ARBA" id="ARBA00023163"/>
    </source>
</evidence>
<gene>
    <name evidence="13" type="ORF">CLORY_30770</name>
</gene>
<dbReference type="PROSITE" id="PS50110">
    <property type="entry name" value="RESPONSE_REGULATORY"/>
    <property type="match status" value="1"/>
</dbReference>
<evidence type="ECO:0000256" key="10">
    <source>
        <dbReference type="PROSITE-ProRule" id="PRU00169"/>
    </source>
</evidence>
<dbReference type="STRING" id="1450648.CLORY_30770"/>
<dbReference type="InterPro" id="IPR051552">
    <property type="entry name" value="HptR"/>
</dbReference>
<dbReference type="SUPFAM" id="SSF46689">
    <property type="entry name" value="Homeodomain-like"/>
    <property type="match status" value="2"/>
</dbReference>
<dbReference type="OrthoDB" id="1769137at2"/>
<dbReference type="CDD" id="cd17536">
    <property type="entry name" value="REC_YesN-like"/>
    <property type="match status" value="1"/>
</dbReference>
<evidence type="ECO:0000313" key="13">
    <source>
        <dbReference type="EMBL" id="OPJ59860.1"/>
    </source>
</evidence>
<name>A0A1V4IJ35_9CLOT</name>
<keyword evidence="8" id="KW-0804">Transcription</keyword>
<evidence type="ECO:0000256" key="3">
    <source>
        <dbReference type="ARBA" id="ARBA00022490"/>
    </source>
</evidence>
<keyword evidence="7" id="KW-0238">DNA-binding</keyword>
<dbReference type="Gene3D" id="1.10.10.60">
    <property type="entry name" value="Homeodomain-like"/>
    <property type="match status" value="2"/>
</dbReference>
<evidence type="ECO:0000256" key="4">
    <source>
        <dbReference type="ARBA" id="ARBA00022553"/>
    </source>
</evidence>
<dbReference type="GO" id="GO:0043565">
    <property type="term" value="F:sequence-specific DNA binding"/>
    <property type="evidence" value="ECO:0007669"/>
    <property type="project" value="InterPro"/>
</dbReference>
<evidence type="ECO:0000313" key="14">
    <source>
        <dbReference type="Proteomes" id="UP000190080"/>
    </source>
</evidence>
<protein>
    <recommendedName>
        <fullName evidence="2">Stage 0 sporulation protein A homolog</fullName>
    </recommendedName>
</protein>
<dbReference type="SUPFAM" id="SSF52172">
    <property type="entry name" value="CheY-like"/>
    <property type="match status" value="1"/>
</dbReference>
<dbReference type="PROSITE" id="PS01124">
    <property type="entry name" value="HTH_ARAC_FAMILY_2"/>
    <property type="match status" value="1"/>
</dbReference>
<dbReference type="PANTHER" id="PTHR42713">
    <property type="entry name" value="HISTIDINE KINASE-RELATED"/>
    <property type="match status" value="1"/>
</dbReference>
<feature type="modified residue" description="4-aspartylphosphate" evidence="10">
    <location>
        <position position="59"/>
    </location>
</feature>
<proteinExistence type="predicted"/>
<keyword evidence="14" id="KW-1185">Reference proteome</keyword>
<keyword evidence="4 10" id="KW-0597">Phosphoprotein</keyword>
<dbReference type="Gene3D" id="3.40.50.2300">
    <property type="match status" value="1"/>
</dbReference>
<keyword evidence="6" id="KW-0805">Transcription regulation</keyword>
<dbReference type="PANTHER" id="PTHR42713:SF3">
    <property type="entry name" value="TRANSCRIPTIONAL REGULATORY PROTEIN HPTR"/>
    <property type="match status" value="1"/>
</dbReference>
<feature type="domain" description="Response regulatory" evidence="12">
    <location>
        <begin position="7"/>
        <end position="124"/>
    </location>
</feature>
<dbReference type="Pfam" id="PF00072">
    <property type="entry name" value="Response_reg"/>
    <property type="match status" value="1"/>
</dbReference>
<feature type="domain" description="HTH araC/xylS-type" evidence="11">
    <location>
        <begin position="163"/>
        <end position="262"/>
    </location>
</feature>
<dbReference type="GO" id="GO:0003700">
    <property type="term" value="F:DNA-binding transcription factor activity"/>
    <property type="evidence" value="ECO:0007669"/>
    <property type="project" value="InterPro"/>
</dbReference>
<dbReference type="Pfam" id="PF12833">
    <property type="entry name" value="HTH_18"/>
    <property type="match status" value="1"/>
</dbReference>
<evidence type="ECO:0000256" key="7">
    <source>
        <dbReference type="ARBA" id="ARBA00023125"/>
    </source>
</evidence>
<comment type="subcellular location">
    <subcellularLocation>
        <location evidence="1">Cytoplasm</location>
    </subcellularLocation>
</comment>
<dbReference type="InterPro" id="IPR011006">
    <property type="entry name" value="CheY-like_superfamily"/>
</dbReference>
<reference evidence="13 14" key="1">
    <citation type="submission" date="2017-03" db="EMBL/GenBank/DDBJ databases">
        <title>Genome sequence of Clostridium oryzae DSM 28571.</title>
        <authorList>
            <person name="Poehlein A."/>
            <person name="Daniel R."/>
        </authorList>
    </citation>
    <scope>NUCLEOTIDE SEQUENCE [LARGE SCALE GENOMIC DNA]</scope>
    <source>
        <strain evidence="13 14">DSM 28571</strain>
    </source>
</reference>
<dbReference type="GO" id="GO:0005737">
    <property type="term" value="C:cytoplasm"/>
    <property type="evidence" value="ECO:0007669"/>
    <property type="project" value="UniProtKB-SubCell"/>
</dbReference>
<comment type="function">
    <text evidence="9">May play the central regulatory role in sporulation. It may be an element of the effector pathway responsible for the activation of sporulation genes in response to nutritional stress. Spo0A may act in concert with spo0H (a sigma factor) to control the expression of some genes that are critical to the sporulation process.</text>
</comment>
<dbReference type="RefSeq" id="WP_079425989.1">
    <property type="nucleotide sequence ID" value="NZ_MZGV01000038.1"/>
</dbReference>
<dbReference type="InterPro" id="IPR009057">
    <property type="entry name" value="Homeodomain-like_sf"/>
</dbReference>
<dbReference type="EMBL" id="MZGV01000038">
    <property type="protein sequence ID" value="OPJ59860.1"/>
    <property type="molecule type" value="Genomic_DNA"/>
</dbReference>
<accession>A0A1V4IJ35</accession>
<evidence type="ECO:0000256" key="6">
    <source>
        <dbReference type="ARBA" id="ARBA00023015"/>
    </source>
</evidence>
<evidence type="ECO:0000256" key="9">
    <source>
        <dbReference type="ARBA" id="ARBA00024867"/>
    </source>
</evidence>
<dbReference type="Proteomes" id="UP000190080">
    <property type="component" value="Unassembled WGS sequence"/>
</dbReference>
<evidence type="ECO:0000256" key="5">
    <source>
        <dbReference type="ARBA" id="ARBA00023012"/>
    </source>
</evidence>
<organism evidence="13 14">
    <name type="scientific">Clostridium oryzae</name>
    <dbReference type="NCBI Taxonomy" id="1450648"/>
    <lineage>
        <taxon>Bacteria</taxon>
        <taxon>Bacillati</taxon>
        <taxon>Bacillota</taxon>
        <taxon>Clostridia</taxon>
        <taxon>Eubacteriales</taxon>
        <taxon>Clostridiaceae</taxon>
        <taxon>Clostridium</taxon>
    </lineage>
</organism>
<keyword evidence="5" id="KW-0902">Two-component regulatory system</keyword>
<evidence type="ECO:0000256" key="1">
    <source>
        <dbReference type="ARBA" id="ARBA00004496"/>
    </source>
</evidence>
<evidence type="ECO:0000259" key="12">
    <source>
        <dbReference type="PROSITE" id="PS50110"/>
    </source>
</evidence>
<comment type="caution">
    <text evidence="13">The sequence shown here is derived from an EMBL/GenBank/DDBJ whole genome shotgun (WGS) entry which is preliminary data.</text>
</comment>
<dbReference type="AlphaFoldDB" id="A0A1V4IJ35"/>
<dbReference type="GO" id="GO:0000160">
    <property type="term" value="P:phosphorelay signal transduction system"/>
    <property type="evidence" value="ECO:0007669"/>
    <property type="project" value="UniProtKB-KW"/>
</dbReference>
<dbReference type="SMART" id="SM00342">
    <property type="entry name" value="HTH_ARAC"/>
    <property type="match status" value="1"/>
</dbReference>
<sequence length="274" mass="31845">MNSMNLKLLVIDDEQNTRNLIKMLLDWEAMGFSIIGEAASGQEGLYIAEDTKPDLIITDIRMPYMDGLEFCGLIKEHHPQIKIIILTAYEEFEYAKQALKKGASDFLLKPLKRSELKEAIEKIKITIEREEENRRHYDLMKKRLSEVGFENDDFIDVKPSKINEIISYISQNISDSTLTLSSLAAHFYINPSYLSRIFKQQKGANLVEYLTRMRIQEAIAYFNETDKMAYEVAELVGIPDPKYFGKCFKKYTGYTINDYKRKILNNQFSTDRVL</sequence>
<keyword evidence="3" id="KW-0963">Cytoplasm</keyword>